<dbReference type="PROSITE" id="PS50987">
    <property type="entry name" value="HTH_ARSR_2"/>
    <property type="match status" value="1"/>
</dbReference>
<keyword evidence="2" id="KW-0238">DNA-binding</keyword>
<dbReference type="InterPro" id="IPR011991">
    <property type="entry name" value="ArsR-like_HTH"/>
</dbReference>
<evidence type="ECO:0000256" key="2">
    <source>
        <dbReference type="ARBA" id="ARBA00023125"/>
    </source>
</evidence>
<dbReference type="SUPFAM" id="SSF46785">
    <property type="entry name" value="Winged helix' DNA-binding domain"/>
    <property type="match status" value="1"/>
</dbReference>
<name>A0A212LDL7_9HYPH</name>
<keyword evidence="1" id="KW-0805">Transcription regulation</keyword>
<reference evidence="5" key="1">
    <citation type="submission" date="2016-08" db="EMBL/GenBank/DDBJ databases">
        <authorList>
            <person name="Seilhamer J.J."/>
        </authorList>
    </citation>
    <scope>NUCLEOTIDE SEQUENCE</scope>
    <source>
        <strain evidence="5">86</strain>
    </source>
</reference>
<dbReference type="PRINTS" id="PR00778">
    <property type="entry name" value="HTHARSR"/>
</dbReference>
<gene>
    <name evidence="5" type="primary">hlyU</name>
    <name evidence="5" type="ORF">KL86PLE_30072</name>
</gene>
<organism evidence="5">
    <name type="scientific">uncultured Pleomorphomonas sp</name>
    <dbReference type="NCBI Taxonomy" id="442121"/>
    <lineage>
        <taxon>Bacteria</taxon>
        <taxon>Pseudomonadati</taxon>
        <taxon>Pseudomonadota</taxon>
        <taxon>Alphaproteobacteria</taxon>
        <taxon>Hyphomicrobiales</taxon>
        <taxon>Pleomorphomonadaceae</taxon>
        <taxon>Pleomorphomonas</taxon>
        <taxon>environmental samples</taxon>
    </lineage>
</organism>
<evidence type="ECO:0000259" key="4">
    <source>
        <dbReference type="PROSITE" id="PS50987"/>
    </source>
</evidence>
<feature type="domain" description="HTH arsR-type" evidence="4">
    <location>
        <begin position="19"/>
        <end position="113"/>
    </location>
</feature>
<dbReference type="EMBL" id="FMJD01000007">
    <property type="protein sequence ID" value="SCM75625.1"/>
    <property type="molecule type" value="Genomic_DNA"/>
</dbReference>
<dbReference type="PANTHER" id="PTHR43132">
    <property type="entry name" value="ARSENICAL RESISTANCE OPERON REPRESSOR ARSR-RELATED"/>
    <property type="match status" value="1"/>
</dbReference>
<dbReference type="GO" id="GO:0003700">
    <property type="term" value="F:DNA-binding transcription factor activity"/>
    <property type="evidence" value="ECO:0007669"/>
    <property type="project" value="InterPro"/>
</dbReference>
<dbReference type="CDD" id="cd00090">
    <property type="entry name" value="HTH_ARSR"/>
    <property type="match status" value="1"/>
</dbReference>
<dbReference type="SMART" id="SM00418">
    <property type="entry name" value="HTH_ARSR"/>
    <property type="match status" value="1"/>
</dbReference>
<dbReference type="AlphaFoldDB" id="A0A212LDL7"/>
<dbReference type="PANTHER" id="PTHR43132:SF2">
    <property type="entry name" value="ARSENICAL RESISTANCE OPERON REPRESSOR ARSR-RELATED"/>
    <property type="match status" value="1"/>
</dbReference>
<dbReference type="NCBIfam" id="NF033788">
    <property type="entry name" value="HTH_metalloreg"/>
    <property type="match status" value="1"/>
</dbReference>
<evidence type="ECO:0000313" key="5">
    <source>
        <dbReference type="EMBL" id="SCM75625.1"/>
    </source>
</evidence>
<protein>
    <submittedName>
        <fullName evidence="5">Transcriptional activator HlyU</fullName>
    </submittedName>
</protein>
<evidence type="ECO:0000256" key="1">
    <source>
        <dbReference type="ARBA" id="ARBA00023015"/>
    </source>
</evidence>
<dbReference type="InterPro" id="IPR051011">
    <property type="entry name" value="Metal_resp_trans_reg"/>
</dbReference>
<keyword evidence="3" id="KW-0804">Transcription</keyword>
<sequence>MSASVESTVCDSFGNPVDIMESRAEEAARLLSALGQTKRLMVLCRLVDNEMSVGALAEAVGLGQSALSQHLARLRDLGIVATRREAQTIYYRLASDNARRLIGLLYELYCAPAAQKTG</sequence>
<dbReference type="Gene3D" id="1.10.10.10">
    <property type="entry name" value="Winged helix-like DNA-binding domain superfamily/Winged helix DNA-binding domain"/>
    <property type="match status" value="1"/>
</dbReference>
<proteinExistence type="predicted"/>
<dbReference type="InterPro" id="IPR001845">
    <property type="entry name" value="HTH_ArsR_DNA-bd_dom"/>
</dbReference>
<dbReference type="GO" id="GO:0003677">
    <property type="term" value="F:DNA binding"/>
    <property type="evidence" value="ECO:0007669"/>
    <property type="project" value="UniProtKB-KW"/>
</dbReference>
<accession>A0A212LDL7</accession>
<dbReference type="Pfam" id="PF01022">
    <property type="entry name" value="HTH_5"/>
    <property type="match status" value="1"/>
</dbReference>
<dbReference type="InterPro" id="IPR036388">
    <property type="entry name" value="WH-like_DNA-bd_sf"/>
</dbReference>
<evidence type="ECO:0000256" key="3">
    <source>
        <dbReference type="ARBA" id="ARBA00023163"/>
    </source>
</evidence>
<dbReference type="RefSeq" id="WP_288195986.1">
    <property type="nucleotide sequence ID" value="NZ_LT608334.1"/>
</dbReference>
<dbReference type="InterPro" id="IPR036390">
    <property type="entry name" value="WH_DNA-bd_sf"/>
</dbReference>